<dbReference type="PANTHER" id="PTHR43877">
    <property type="entry name" value="AMINOALKYLPHOSPHONATE N-ACETYLTRANSFERASE-RELATED-RELATED"/>
    <property type="match status" value="1"/>
</dbReference>
<dbReference type="EMBL" id="JAPDFL010000001">
    <property type="protein sequence ID" value="MCW1932977.1"/>
    <property type="molecule type" value="Genomic_DNA"/>
</dbReference>
<dbReference type="Gene3D" id="3.40.630.30">
    <property type="match status" value="1"/>
</dbReference>
<dbReference type="InterPro" id="IPR000182">
    <property type="entry name" value="GNAT_dom"/>
</dbReference>
<feature type="domain" description="N-acetyltransferase" evidence="3">
    <location>
        <begin position="4"/>
        <end position="144"/>
    </location>
</feature>
<sequence>MTDLIVKCLEPADLPLLLATPPGLFDNPVDPGQSAAFLSDPLHHIVVGLLDGVVVSFASGTILLHPDKAPSLFINEVGTRDTVLRRGYARAVTQALIDHARRLGCQGIWLGTEPDNTAARALYRRLGGDEVSFIGYGWDGALDD</sequence>
<comment type="caution">
    <text evidence="4">The sequence shown here is derived from an EMBL/GenBank/DDBJ whole genome shotgun (WGS) entry which is preliminary data.</text>
</comment>
<evidence type="ECO:0000259" key="3">
    <source>
        <dbReference type="PROSITE" id="PS51186"/>
    </source>
</evidence>
<organism evidence="4 5">
    <name type="scientific">Pararhodobacter zhoushanensis</name>
    <dbReference type="NCBI Taxonomy" id="2479545"/>
    <lineage>
        <taxon>Bacteria</taxon>
        <taxon>Pseudomonadati</taxon>
        <taxon>Pseudomonadota</taxon>
        <taxon>Alphaproteobacteria</taxon>
        <taxon>Rhodobacterales</taxon>
        <taxon>Paracoccaceae</taxon>
        <taxon>Pararhodobacter</taxon>
    </lineage>
</organism>
<dbReference type="InterPro" id="IPR050832">
    <property type="entry name" value="Bact_Acetyltransf"/>
</dbReference>
<dbReference type="CDD" id="cd04301">
    <property type="entry name" value="NAT_SF"/>
    <property type="match status" value="1"/>
</dbReference>
<keyword evidence="2" id="KW-0012">Acyltransferase</keyword>
<gene>
    <name evidence="4" type="ORF">OKW52_12110</name>
</gene>
<keyword evidence="1" id="KW-0808">Transferase</keyword>
<keyword evidence="5" id="KW-1185">Reference proteome</keyword>
<dbReference type="InterPro" id="IPR016181">
    <property type="entry name" value="Acyl_CoA_acyltransferase"/>
</dbReference>
<dbReference type="RefSeq" id="WP_264505930.1">
    <property type="nucleotide sequence ID" value="NZ_JAPDFL010000001.1"/>
</dbReference>
<evidence type="ECO:0000256" key="2">
    <source>
        <dbReference type="ARBA" id="ARBA00023315"/>
    </source>
</evidence>
<evidence type="ECO:0000313" key="4">
    <source>
        <dbReference type="EMBL" id="MCW1932977.1"/>
    </source>
</evidence>
<dbReference type="Pfam" id="PF00583">
    <property type="entry name" value="Acetyltransf_1"/>
    <property type="match status" value="1"/>
</dbReference>
<proteinExistence type="predicted"/>
<evidence type="ECO:0000256" key="1">
    <source>
        <dbReference type="ARBA" id="ARBA00022679"/>
    </source>
</evidence>
<dbReference type="Proteomes" id="UP001208938">
    <property type="component" value="Unassembled WGS sequence"/>
</dbReference>
<evidence type="ECO:0000313" key="5">
    <source>
        <dbReference type="Proteomes" id="UP001208938"/>
    </source>
</evidence>
<accession>A0ABT3GZN1</accession>
<reference evidence="4 5" key="1">
    <citation type="submission" date="2022-10" db="EMBL/GenBank/DDBJ databases">
        <title>Pararhodobacter sp. nov., isolated from marine algae.</title>
        <authorList>
            <person name="Choi B.J."/>
            <person name="Kim J.M."/>
            <person name="Lee J.K."/>
            <person name="Choi D.G."/>
            <person name="Jeon C.O."/>
        </authorList>
    </citation>
    <scope>NUCLEOTIDE SEQUENCE [LARGE SCALE GENOMIC DNA]</scope>
    <source>
        <strain evidence="4 5">ZQ420</strain>
    </source>
</reference>
<dbReference type="PROSITE" id="PS51186">
    <property type="entry name" value="GNAT"/>
    <property type="match status" value="1"/>
</dbReference>
<protein>
    <submittedName>
        <fullName evidence="4">GNAT family N-acetyltransferase</fullName>
    </submittedName>
</protein>
<dbReference type="SUPFAM" id="SSF55729">
    <property type="entry name" value="Acyl-CoA N-acyltransferases (Nat)"/>
    <property type="match status" value="1"/>
</dbReference>
<name>A0ABT3GZN1_9RHOB</name>